<proteinExistence type="predicted"/>
<dbReference type="EMBL" id="BAABEY010000020">
    <property type="protein sequence ID" value="GAA4438696.1"/>
    <property type="molecule type" value="Genomic_DNA"/>
</dbReference>
<dbReference type="CDD" id="cd15482">
    <property type="entry name" value="Sialidase_non-viral"/>
    <property type="match status" value="1"/>
</dbReference>
<organism evidence="2 3">
    <name type="scientific">Ravibacter arvi</name>
    <dbReference type="NCBI Taxonomy" id="2051041"/>
    <lineage>
        <taxon>Bacteria</taxon>
        <taxon>Pseudomonadati</taxon>
        <taxon>Bacteroidota</taxon>
        <taxon>Cytophagia</taxon>
        <taxon>Cytophagales</taxon>
        <taxon>Spirosomataceae</taxon>
        <taxon>Ravibacter</taxon>
    </lineage>
</organism>
<feature type="chain" id="PRO_5046769473" description="Sialidase" evidence="1">
    <location>
        <begin position="24"/>
        <end position="417"/>
    </location>
</feature>
<gene>
    <name evidence="2" type="ORF">GCM10023091_19610</name>
</gene>
<keyword evidence="1" id="KW-0732">Signal</keyword>
<dbReference type="SUPFAM" id="SSF50939">
    <property type="entry name" value="Sialidases"/>
    <property type="match status" value="1"/>
</dbReference>
<evidence type="ECO:0000313" key="3">
    <source>
        <dbReference type="Proteomes" id="UP001501508"/>
    </source>
</evidence>
<sequence>MRKKFVFGVFLIAVQLLAAPLFAQQKRAESPKRNSGPRPVPLAYEIAADVVSSGYDGSMCWFHPRAGLVRGKTPRMVLTMQKWLVERSDVFYPLSHIRTADSGKTWTAPVENTQTLGRRKEPEAGMEVGVSDFTPKWHERSGKLLGTGHTVRYKDNHLAVNATRSTIWSVYDPVMDQWSDWKTLAMPADSNFYSEGAGSTQRYDLPNGDILLPTYFKRKSSPLYSVTVLKCRFDGNELKYVGRGNTLTYPTGRGYFEPSLTRFGKRFFMTIRNNDSAYVAVSRDGLHFEEPVRWRFDDGEDLGSYNTQQHWVTHSDGLFLVYTRRSELGENVPRHRAPLFIAQVDPERLVVIRSTEKILVPNKGAQLGNFGVVNVSENETWVTTSEGMSKTAANFGADNRLYVVRLKWARPNKVWSD</sequence>
<accession>A0ABP8LY30</accession>
<dbReference type="Gene3D" id="2.120.10.10">
    <property type="match status" value="1"/>
</dbReference>
<evidence type="ECO:0000256" key="1">
    <source>
        <dbReference type="SAM" id="SignalP"/>
    </source>
</evidence>
<comment type="caution">
    <text evidence="2">The sequence shown here is derived from an EMBL/GenBank/DDBJ whole genome shotgun (WGS) entry which is preliminary data.</text>
</comment>
<dbReference type="RefSeq" id="WP_345028417.1">
    <property type="nucleotide sequence ID" value="NZ_BAABEY010000020.1"/>
</dbReference>
<keyword evidence="3" id="KW-1185">Reference proteome</keyword>
<dbReference type="Proteomes" id="UP001501508">
    <property type="component" value="Unassembled WGS sequence"/>
</dbReference>
<dbReference type="InterPro" id="IPR036278">
    <property type="entry name" value="Sialidase_sf"/>
</dbReference>
<protein>
    <recommendedName>
        <fullName evidence="4">Sialidase</fullName>
    </recommendedName>
</protein>
<name>A0ABP8LY30_9BACT</name>
<feature type="signal peptide" evidence="1">
    <location>
        <begin position="1"/>
        <end position="23"/>
    </location>
</feature>
<evidence type="ECO:0000313" key="2">
    <source>
        <dbReference type="EMBL" id="GAA4438696.1"/>
    </source>
</evidence>
<reference evidence="3" key="1">
    <citation type="journal article" date="2019" name="Int. J. Syst. Evol. Microbiol.">
        <title>The Global Catalogue of Microorganisms (GCM) 10K type strain sequencing project: providing services to taxonomists for standard genome sequencing and annotation.</title>
        <authorList>
            <consortium name="The Broad Institute Genomics Platform"/>
            <consortium name="The Broad Institute Genome Sequencing Center for Infectious Disease"/>
            <person name="Wu L."/>
            <person name="Ma J."/>
        </authorList>
    </citation>
    <scope>NUCLEOTIDE SEQUENCE [LARGE SCALE GENOMIC DNA]</scope>
    <source>
        <strain evidence="3">JCM 31920</strain>
    </source>
</reference>
<evidence type="ECO:0008006" key="4">
    <source>
        <dbReference type="Google" id="ProtNLM"/>
    </source>
</evidence>